<feature type="domain" description="Sporulation regulator WhiA C-terminal" evidence="5">
    <location>
        <begin position="218"/>
        <end position="301"/>
    </location>
</feature>
<dbReference type="HAMAP" id="MF_01420">
    <property type="entry name" value="HTH_type_WhiA"/>
    <property type="match status" value="1"/>
</dbReference>
<keyword evidence="2 4" id="KW-0238">DNA-binding</keyword>
<dbReference type="GO" id="GO:0003677">
    <property type="term" value="F:DNA binding"/>
    <property type="evidence" value="ECO:0007669"/>
    <property type="project" value="UniProtKB-UniRule"/>
</dbReference>
<dbReference type="InterPro" id="IPR027434">
    <property type="entry name" value="Homing_endonucl"/>
</dbReference>
<protein>
    <recommendedName>
        <fullName evidence="4">Probable cell division protein WhiA</fullName>
    </recommendedName>
</protein>
<feature type="domain" description="Sporulation transcription regulator WhiA N-terminal" evidence="6">
    <location>
        <begin position="20"/>
        <end position="106"/>
    </location>
</feature>
<comment type="function">
    <text evidence="4">Involved in cell division and chromosome segregation.</text>
</comment>
<evidence type="ECO:0000313" key="9">
    <source>
        <dbReference type="Proteomes" id="UP000591941"/>
    </source>
</evidence>
<evidence type="ECO:0000259" key="6">
    <source>
        <dbReference type="Pfam" id="PF10298"/>
    </source>
</evidence>
<dbReference type="Proteomes" id="UP000591941">
    <property type="component" value="Unassembled WGS sequence"/>
</dbReference>
<dbReference type="GO" id="GO:0051301">
    <property type="term" value="P:cell division"/>
    <property type="evidence" value="ECO:0007669"/>
    <property type="project" value="UniProtKB-UniRule"/>
</dbReference>
<sequence length="314" mass="35335">MSFAEQVKDELARVVPTEVEARRSELTALLRMGGSLVMGNGGAGIRFVTHHNPTARKMLTYVKATGGIVPQVMVRRGNKLRKKNVYTLTILPGPIGQRFLEELGLLPVTEIRDDEMFRGREVRRAYLAGAFLGGGSVNRPQGDYHLEFVTESIAFATTLVSMLKTFRLQGRIVERKDDYIVYLKTGESVARLLQIMGADQALLEFENVRVLKDMRNQVNRVVNCETANLQKTVDAAVRQLRDIELIRSVQPLHTLPPRLKEAAELRLAHPDVPLRELAGYTDKKMTKSGLYHRFRKLSDLADVLRAQAQDRGES</sequence>
<keyword evidence="3 4" id="KW-0131">Cell cycle</keyword>
<organism evidence="8 9">
    <name type="scientific">Negativicoccus succinicivorans</name>
    <dbReference type="NCBI Taxonomy" id="620903"/>
    <lineage>
        <taxon>Bacteria</taxon>
        <taxon>Bacillati</taxon>
        <taxon>Bacillota</taxon>
        <taxon>Negativicutes</taxon>
        <taxon>Veillonellales</taxon>
        <taxon>Veillonellaceae</taxon>
        <taxon>Negativicoccus</taxon>
    </lineage>
</organism>
<dbReference type="GeneID" id="93485893"/>
<proteinExistence type="inferred from homology"/>
<dbReference type="Gene3D" id="3.10.28.10">
    <property type="entry name" value="Homing endonucleases"/>
    <property type="match status" value="1"/>
</dbReference>
<evidence type="ECO:0000259" key="5">
    <source>
        <dbReference type="Pfam" id="PF02650"/>
    </source>
</evidence>
<dbReference type="EMBL" id="JACHHI010000002">
    <property type="protein sequence ID" value="MBB6477590.1"/>
    <property type="molecule type" value="Genomic_DNA"/>
</dbReference>
<dbReference type="GO" id="GO:0043937">
    <property type="term" value="P:regulation of sporulation"/>
    <property type="evidence" value="ECO:0007669"/>
    <property type="project" value="InterPro"/>
</dbReference>
<name>A0A841R3D7_9FIRM</name>
<dbReference type="Pfam" id="PF10298">
    <property type="entry name" value="WhiA_N"/>
    <property type="match status" value="1"/>
</dbReference>
<evidence type="ECO:0000256" key="4">
    <source>
        <dbReference type="HAMAP-Rule" id="MF_01420"/>
    </source>
</evidence>
<evidence type="ECO:0000313" key="8">
    <source>
        <dbReference type="EMBL" id="MBB6477590.1"/>
    </source>
</evidence>
<dbReference type="RefSeq" id="WP_159822984.1">
    <property type="nucleotide sequence ID" value="NZ_CABWNB010000003.1"/>
</dbReference>
<evidence type="ECO:0000256" key="2">
    <source>
        <dbReference type="ARBA" id="ARBA00023125"/>
    </source>
</evidence>
<dbReference type="OrthoDB" id="401278at2"/>
<dbReference type="AlphaFoldDB" id="A0A841R3D7"/>
<dbReference type="Pfam" id="PF02650">
    <property type="entry name" value="HTH_WhiA"/>
    <property type="match status" value="1"/>
</dbReference>
<evidence type="ECO:0000256" key="1">
    <source>
        <dbReference type="ARBA" id="ARBA00022618"/>
    </source>
</evidence>
<comment type="similarity">
    <text evidence="4">Belongs to the WhiA family.</text>
</comment>
<gene>
    <name evidence="4" type="primary">whiA</name>
    <name evidence="8" type="ORF">HNR45_000620</name>
</gene>
<dbReference type="InterPro" id="IPR003802">
    <property type="entry name" value="Sporulation_regulator_WhiA"/>
</dbReference>
<dbReference type="PANTHER" id="PTHR37307:SF1">
    <property type="entry name" value="CELL DIVISION PROTEIN WHIA-RELATED"/>
    <property type="match status" value="1"/>
</dbReference>
<dbReference type="InterPro" id="IPR039518">
    <property type="entry name" value="WhiA_LAGLIDADG_dom"/>
</dbReference>
<dbReference type="NCBIfam" id="TIGR00647">
    <property type="entry name" value="DNA_bind_WhiA"/>
    <property type="match status" value="1"/>
</dbReference>
<accession>A0A841R3D7</accession>
<feature type="domain" description="WhiA LAGLIDADG-like" evidence="7">
    <location>
        <begin position="124"/>
        <end position="215"/>
    </location>
</feature>
<dbReference type="SUPFAM" id="SSF55608">
    <property type="entry name" value="Homing endonucleases"/>
    <property type="match status" value="1"/>
</dbReference>
<evidence type="ECO:0000259" key="7">
    <source>
        <dbReference type="Pfam" id="PF14527"/>
    </source>
</evidence>
<keyword evidence="1 4" id="KW-0132">Cell division</keyword>
<dbReference type="InterPro" id="IPR018478">
    <property type="entry name" value="Sporu_reg_WhiA_N_dom"/>
</dbReference>
<keyword evidence="9" id="KW-1185">Reference proteome</keyword>
<comment type="caution">
    <text evidence="8">The sequence shown here is derived from an EMBL/GenBank/DDBJ whole genome shotgun (WGS) entry which is preliminary data.</text>
</comment>
<dbReference type="PANTHER" id="PTHR37307">
    <property type="entry name" value="CELL DIVISION PROTEIN WHIA-RELATED"/>
    <property type="match status" value="1"/>
</dbReference>
<dbReference type="InterPro" id="IPR023054">
    <property type="entry name" value="Sporulation_regulator_WhiA_C"/>
</dbReference>
<dbReference type="Pfam" id="PF14527">
    <property type="entry name" value="LAGLIDADG_WhiA"/>
    <property type="match status" value="1"/>
</dbReference>
<reference evidence="8 9" key="1">
    <citation type="submission" date="2020-08" db="EMBL/GenBank/DDBJ databases">
        <title>Genomic Encyclopedia of Type Strains, Phase IV (KMG-IV): sequencing the most valuable type-strain genomes for metagenomic binning, comparative biology and taxonomic classification.</title>
        <authorList>
            <person name="Goeker M."/>
        </authorList>
    </citation>
    <scope>NUCLEOTIDE SEQUENCE [LARGE SCALE GENOMIC DNA]</scope>
    <source>
        <strain evidence="8 9">DSM 21255</strain>
    </source>
</reference>
<evidence type="ECO:0000256" key="3">
    <source>
        <dbReference type="ARBA" id="ARBA00023306"/>
    </source>
</evidence>